<dbReference type="PANTHER" id="PTHR43133">
    <property type="entry name" value="RNA POLYMERASE ECF-TYPE SIGMA FACTO"/>
    <property type="match status" value="1"/>
</dbReference>
<dbReference type="Pfam" id="PF08281">
    <property type="entry name" value="Sigma70_r4_2"/>
    <property type="match status" value="1"/>
</dbReference>
<dbReference type="GO" id="GO:0006352">
    <property type="term" value="P:DNA-templated transcription initiation"/>
    <property type="evidence" value="ECO:0007669"/>
    <property type="project" value="InterPro"/>
</dbReference>
<dbReference type="PANTHER" id="PTHR43133:SF63">
    <property type="entry name" value="RNA POLYMERASE SIGMA FACTOR FECI-RELATED"/>
    <property type="match status" value="1"/>
</dbReference>
<evidence type="ECO:0000256" key="4">
    <source>
        <dbReference type="ARBA" id="ARBA00023163"/>
    </source>
</evidence>
<evidence type="ECO:0000256" key="3">
    <source>
        <dbReference type="ARBA" id="ARBA00023082"/>
    </source>
</evidence>
<keyword evidence="3" id="KW-0731">Sigma factor</keyword>
<gene>
    <name evidence="7" type="ORF">BRX40_05270</name>
    <name evidence="8" type="ORF">CA257_00740</name>
</gene>
<feature type="domain" description="RNA polymerase sigma factor 70 region 4 type 2" evidence="6">
    <location>
        <begin position="104"/>
        <end position="146"/>
    </location>
</feature>
<evidence type="ECO:0000313" key="8">
    <source>
        <dbReference type="EMBL" id="RSV08041.1"/>
    </source>
</evidence>
<dbReference type="KEGG" id="skr:BRX40_05270"/>
<dbReference type="RefSeq" id="WP_075150902.1">
    <property type="nucleotide sequence ID" value="NZ_CP018820.1"/>
</dbReference>
<keyword evidence="9" id="KW-1185">Reference proteome</keyword>
<feature type="domain" description="RNA polymerase sigma-70 region 2" evidence="5">
    <location>
        <begin position="7"/>
        <end position="69"/>
    </location>
</feature>
<dbReference type="GO" id="GO:0016987">
    <property type="term" value="F:sigma factor activity"/>
    <property type="evidence" value="ECO:0007669"/>
    <property type="project" value="UniProtKB-KW"/>
</dbReference>
<dbReference type="AlphaFoldDB" id="A0A1L6J7P4"/>
<dbReference type="InterPro" id="IPR013249">
    <property type="entry name" value="RNA_pol_sigma70_r4_t2"/>
</dbReference>
<dbReference type="NCBIfam" id="TIGR02937">
    <property type="entry name" value="sigma70-ECF"/>
    <property type="match status" value="1"/>
</dbReference>
<evidence type="ECO:0000313" key="7">
    <source>
        <dbReference type="EMBL" id="APR51925.1"/>
    </source>
</evidence>
<evidence type="ECO:0000313" key="10">
    <source>
        <dbReference type="Proteomes" id="UP000286681"/>
    </source>
</evidence>
<dbReference type="InterPro" id="IPR036388">
    <property type="entry name" value="WH-like_DNA-bd_sf"/>
</dbReference>
<dbReference type="EMBL" id="CP018820">
    <property type="protein sequence ID" value="APR51925.1"/>
    <property type="molecule type" value="Genomic_DNA"/>
</dbReference>
<comment type="similarity">
    <text evidence="1">Belongs to the sigma-70 factor family. ECF subfamily.</text>
</comment>
<name>A0A1L6J7P4_9SPHN</name>
<reference evidence="7" key="1">
    <citation type="submission" date="2016-12" db="EMBL/GenBank/DDBJ databases">
        <title>Whole genome sequencing of Sphingomonas koreensis.</title>
        <authorList>
            <person name="Conlan S."/>
            <person name="Thomas P.J."/>
            <person name="Mullikin J."/>
            <person name="Palmore T.N."/>
            <person name="Frank K.M."/>
            <person name="Segre J.A."/>
        </authorList>
    </citation>
    <scope>NUCLEOTIDE SEQUENCE</scope>
    <source>
        <strain evidence="7">ABOJV</strain>
    </source>
</reference>
<protein>
    <submittedName>
        <fullName evidence="7">RNA polymerase subunit sigma-70</fullName>
    </submittedName>
    <submittedName>
        <fullName evidence="8">Sigma-70 family RNA polymerase sigma factor</fullName>
    </submittedName>
</protein>
<evidence type="ECO:0000256" key="2">
    <source>
        <dbReference type="ARBA" id="ARBA00023015"/>
    </source>
</evidence>
<reference evidence="8 10" key="3">
    <citation type="submission" date="2018-07" db="EMBL/GenBank/DDBJ databases">
        <title>Genomic and Epidemiologic Investigation of an Indolent Hospital Outbreak.</title>
        <authorList>
            <person name="Johnson R.C."/>
            <person name="Deming C."/>
            <person name="Conlan S."/>
            <person name="Zellmer C.J."/>
            <person name="Michelin A.V."/>
            <person name="Lee-Lin S."/>
            <person name="Thomas P.J."/>
            <person name="Park M."/>
            <person name="Weingarten R.A."/>
            <person name="Less J."/>
            <person name="Dekker J.P."/>
            <person name="Frank K.M."/>
            <person name="Musser K.A."/>
            <person name="Mcquiston J.R."/>
            <person name="Henderson D.K."/>
            <person name="Lau A.F."/>
            <person name="Palmore T.N."/>
            <person name="Segre J.A."/>
        </authorList>
    </citation>
    <scope>NUCLEOTIDE SEQUENCE [LARGE SCALE GENOMIC DNA]</scope>
    <source>
        <strain evidence="8 10">SK-NIH.Env10_0317</strain>
    </source>
</reference>
<dbReference type="GeneID" id="44131967"/>
<dbReference type="STRING" id="93064.BRX40_05270"/>
<dbReference type="OrthoDB" id="7620544at2"/>
<evidence type="ECO:0000259" key="5">
    <source>
        <dbReference type="Pfam" id="PF04542"/>
    </source>
</evidence>
<dbReference type="EMBL" id="QQWO01000001">
    <property type="protein sequence ID" value="RSV08041.1"/>
    <property type="molecule type" value="Genomic_DNA"/>
</dbReference>
<dbReference type="InterPro" id="IPR007627">
    <property type="entry name" value="RNA_pol_sigma70_r2"/>
</dbReference>
<keyword evidence="4" id="KW-0804">Transcription</keyword>
<accession>A0A1L6J7P4</accession>
<dbReference type="Pfam" id="PF04542">
    <property type="entry name" value="Sigma70_r2"/>
    <property type="match status" value="1"/>
</dbReference>
<dbReference type="InterPro" id="IPR014284">
    <property type="entry name" value="RNA_pol_sigma-70_dom"/>
</dbReference>
<evidence type="ECO:0000259" key="6">
    <source>
        <dbReference type="Pfam" id="PF08281"/>
    </source>
</evidence>
<dbReference type="InterPro" id="IPR013325">
    <property type="entry name" value="RNA_pol_sigma_r2"/>
</dbReference>
<proteinExistence type="inferred from homology"/>
<organism evidence="7 9">
    <name type="scientific">Sphingomonas koreensis</name>
    <dbReference type="NCBI Taxonomy" id="93064"/>
    <lineage>
        <taxon>Bacteria</taxon>
        <taxon>Pseudomonadati</taxon>
        <taxon>Pseudomonadota</taxon>
        <taxon>Alphaproteobacteria</taxon>
        <taxon>Sphingomonadales</taxon>
        <taxon>Sphingomonadaceae</taxon>
        <taxon>Sphingomonas</taxon>
    </lineage>
</organism>
<dbReference type="Proteomes" id="UP000286681">
    <property type="component" value="Unassembled WGS sequence"/>
</dbReference>
<dbReference type="GO" id="GO:0003677">
    <property type="term" value="F:DNA binding"/>
    <property type="evidence" value="ECO:0007669"/>
    <property type="project" value="InterPro"/>
</dbReference>
<dbReference type="SUPFAM" id="SSF88946">
    <property type="entry name" value="Sigma2 domain of RNA polymerase sigma factors"/>
    <property type="match status" value="1"/>
</dbReference>
<evidence type="ECO:0000313" key="9">
    <source>
        <dbReference type="Proteomes" id="UP000185161"/>
    </source>
</evidence>
<dbReference type="Gene3D" id="1.10.1740.10">
    <property type="match status" value="1"/>
</dbReference>
<dbReference type="InterPro" id="IPR013324">
    <property type="entry name" value="RNA_pol_sigma_r3/r4-like"/>
</dbReference>
<evidence type="ECO:0000256" key="1">
    <source>
        <dbReference type="ARBA" id="ARBA00010641"/>
    </source>
</evidence>
<keyword evidence="2" id="KW-0805">Transcription regulation</keyword>
<dbReference type="SUPFAM" id="SSF88659">
    <property type="entry name" value="Sigma3 and sigma4 domains of RNA polymerase sigma factors"/>
    <property type="match status" value="1"/>
</dbReference>
<sequence>MRQLNDMLRHVRSVLRRRGVAEQDAEDLVQEAFLKVERYEQRHAVRSQEALLVRTAVNLMIDEERRERRAPFSAGNVFRIADAAPDPEQVLQSQARLNHAAAGLERLPERTRRILLRRRLDGANYATIAKEEGMSIPAVEKQVARATLEMMNWMEQW</sequence>
<dbReference type="Gene3D" id="1.10.10.10">
    <property type="entry name" value="Winged helix-like DNA-binding domain superfamily/Winged helix DNA-binding domain"/>
    <property type="match status" value="1"/>
</dbReference>
<dbReference type="InterPro" id="IPR039425">
    <property type="entry name" value="RNA_pol_sigma-70-like"/>
</dbReference>
<dbReference type="Proteomes" id="UP000185161">
    <property type="component" value="Chromosome"/>
</dbReference>
<reference evidence="9" key="2">
    <citation type="submission" date="2016-12" db="EMBL/GenBank/DDBJ databases">
        <title>Whole genome sequencing of Sphingomonas sp. ABOJV.</title>
        <authorList>
            <person name="Conlan S."/>
            <person name="Thomas P.J."/>
            <person name="Mullikin J."/>
            <person name="Palmore T.N."/>
            <person name="Frank K.M."/>
            <person name="Segre J.A."/>
        </authorList>
    </citation>
    <scope>NUCLEOTIDE SEQUENCE [LARGE SCALE GENOMIC DNA]</scope>
    <source>
        <strain evidence="9">ABOJV</strain>
    </source>
</reference>